<evidence type="ECO:0000256" key="4">
    <source>
        <dbReference type="SAM" id="MobiDB-lite"/>
    </source>
</evidence>
<dbReference type="RefSeq" id="WP_183696054.1">
    <property type="nucleotide sequence ID" value="NZ_JACICA010000004.1"/>
</dbReference>
<protein>
    <submittedName>
        <fullName evidence="6">CRP-like cAMP-binding protein</fullName>
    </submittedName>
</protein>
<evidence type="ECO:0000259" key="5">
    <source>
        <dbReference type="PROSITE" id="PS50042"/>
    </source>
</evidence>
<dbReference type="EMBL" id="JACICA010000004">
    <property type="protein sequence ID" value="MBB3702682.1"/>
    <property type="molecule type" value="Genomic_DNA"/>
</dbReference>
<sequence length="245" mass="28068">MMMEKQTGKESQPHRKDSSSSPSESFIFDKLLQLPLLQGMGRADVLTIAGQAKIGFVKKEKGSCIVEQGSVCQSLIFVVEGEVCTLTSSADRSYQLTEWINLPHVIQPECLFGVQTRYLRSVYAAGKVQLLEIAKSAVRDFLFDYPTFRINFLNISCWQSQQYMRRLWENYATTIEARFIQFVLHRSQRPAGKKELKIKMTRLAEELGETRLSVSFMLRKLETKGLLESNRQRITIPAFEQLVNS</sequence>
<dbReference type="Pfam" id="PF00027">
    <property type="entry name" value="cNMP_binding"/>
    <property type="match status" value="1"/>
</dbReference>
<comment type="caution">
    <text evidence="6">The sequence shown here is derived from an EMBL/GenBank/DDBJ whole genome shotgun (WGS) entry which is preliminary data.</text>
</comment>
<keyword evidence="3" id="KW-0804">Transcription</keyword>
<proteinExistence type="predicted"/>
<accession>A0A7W5UJP2</accession>
<dbReference type="SUPFAM" id="SSF51206">
    <property type="entry name" value="cAMP-binding domain-like"/>
    <property type="match status" value="1"/>
</dbReference>
<dbReference type="AlphaFoldDB" id="A0A7W5UJP2"/>
<dbReference type="Pfam" id="PF13545">
    <property type="entry name" value="HTH_Crp_2"/>
    <property type="match status" value="1"/>
</dbReference>
<evidence type="ECO:0000256" key="2">
    <source>
        <dbReference type="ARBA" id="ARBA00023125"/>
    </source>
</evidence>
<feature type="region of interest" description="Disordered" evidence="4">
    <location>
        <begin position="1"/>
        <end position="23"/>
    </location>
</feature>
<evidence type="ECO:0000313" key="7">
    <source>
        <dbReference type="Proteomes" id="UP000541425"/>
    </source>
</evidence>
<dbReference type="GO" id="GO:0003677">
    <property type="term" value="F:DNA binding"/>
    <property type="evidence" value="ECO:0007669"/>
    <property type="project" value="UniProtKB-KW"/>
</dbReference>
<evidence type="ECO:0000256" key="1">
    <source>
        <dbReference type="ARBA" id="ARBA00023015"/>
    </source>
</evidence>
<feature type="compositionally biased region" description="Basic and acidic residues" evidence="4">
    <location>
        <begin position="1"/>
        <end position="18"/>
    </location>
</feature>
<reference evidence="6 7" key="1">
    <citation type="submission" date="2020-08" db="EMBL/GenBank/DDBJ databases">
        <title>Genomic Encyclopedia of Type Strains, Phase IV (KMG-IV): sequencing the most valuable type-strain genomes for metagenomic binning, comparative biology and taxonomic classification.</title>
        <authorList>
            <person name="Goeker M."/>
        </authorList>
    </citation>
    <scope>NUCLEOTIDE SEQUENCE [LARGE SCALE GENOMIC DNA]</scope>
    <source>
        <strain evidence="6 7">DSM 22548</strain>
    </source>
</reference>
<gene>
    <name evidence="6" type="ORF">FHS60_001145</name>
</gene>
<dbReference type="PROSITE" id="PS50042">
    <property type="entry name" value="CNMP_BINDING_3"/>
    <property type="match status" value="1"/>
</dbReference>
<name>A0A7W5UJP2_9BACT</name>
<dbReference type="InterPro" id="IPR018490">
    <property type="entry name" value="cNMP-bd_dom_sf"/>
</dbReference>
<dbReference type="Gene3D" id="2.60.120.10">
    <property type="entry name" value="Jelly Rolls"/>
    <property type="match status" value="1"/>
</dbReference>
<evidence type="ECO:0000313" key="6">
    <source>
        <dbReference type="EMBL" id="MBB3702682.1"/>
    </source>
</evidence>
<dbReference type="SUPFAM" id="SSF46785">
    <property type="entry name" value="Winged helix' DNA-binding domain"/>
    <property type="match status" value="1"/>
</dbReference>
<dbReference type="InterPro" id="IPR000595">
    <property type="entry name" value="cNMP-bd_dom"/>
</dbReference>
<dbReference type="Proteomes" id="UP000541425">
    <property type="component" value="Unassembled WGS sequence"/>
</dbReference>
<organism evidence="6 7">
    <name type="scientific">Alloprevotella rava</name>
    <dbReference type="NCBI Taxonomy" id="671218"/>
    <lineage>
        <taxon>Bacteria</taxon>
        <taxon>Pseudomonadati</taxon>
        <taxon>Bacteroidota</taxon>
        <taxon>Bacteroidia</taxon>
        <taxon>Bacteroidales</taxon>
        <taxon>Prevotellaceae</taxon>
        <taxon>Alloprevotella</taxon>
    </lineage>
</organism>
<dbReference type="InterPro" id="IPR036390">
    <property type="entry name" value="WH_DNA-bd_sf"/>
</dbReference>
<keyword evidence="2" id="KW-0238">DNA-binding</keyword>
<evidence type="ECO:0000256" key="3">
    <source>
        <dbReference type="ARBA" id="ARBA00023163"/>
    </source>
</evidence>
<keyword evidence="1" id="KW-0805">Transcription regulation</keyword>
<dbReference type="GO" id="GO:0006355">
    <property type="term" value="P:regulation of DNA-templated transcription"/>
    <property type="evidence" value="ECO:0007669"/>
    <property type="project" value="InterPro"/>
</dbReference>
<dbReference type="InterPro" id="IPR012318">
    <property type="entry name" value="HTH_CRP"/>
</dbReference>
<dbReference type="CDD" id="cd00038">
    <property type="entry name" value="CAP_ED"/>
    <property type="match status" value="1"/>
</dbReference>
<feature type="domain" description="Cyclic nucleotide-binding" evidence="5">
    <location>
        <begin position="36"/>
        <end position="142"/>
    </location>
</feature>
<dbReference type="InterPro" id="IPR014710">
    <property type="entry name" value="RmlC-like_jellyroll"/>
</dbReference>